<protein>
    <submittedName>
        <fullName evidence="1">Uncharacterized protein</fullName>
    </submittedName>
</protein>
<reference evidence="1" key="1">
    <citation type="submission" date="2019-11" db="EMBL/GenBank/DDBJ databases">
        <authorList>
            <person name="Feng L."/>
        </authorList>
    </citation>
    <scope>NUCLEOTIDE SEQUENCE</scope>
    <source>
        <strain evidence="1">AMuciniphilaLFYP55</strain>
    </source>
</reference>
<organism evidence="1">
    <name type="scientific">Akkermansia muciniphila</name>
    <dbReference type="NCBI Taxonomy" id="239935"/>
    <lineage>
        <taxon>Bacteria</taxon>
        <taxon>Pseudomonadati</taxon>
        <taxon>Verrucomicrobiota</taxon>
        <taxon>Verrucomicrobiia</taxon>
        <taxon>Verrucomicrobiales</taxon>
        <taxon>Akkermansiaceae</taxon>
        <taxon>Akkermansia</taxon>
    </lineage>
</organism>
<evidence type="ECO:0000313" key="1">
    <source>
        <dbReference type="EMBL" id="VYT03668.1"/>
    </source>
</evidence>
<dbReference type="AlphaFoldDB" id="A0A6N2TDE8"/>
<proteinExistence type="predicted"/>
<name>A0A6N2TDE8_9BACT</name>
<dbReference type="EMBL" id="CACRSS010000011">
    <property type="protein sequence ID" value="VYT03668.1"/>
    <property type="molecule type" value="Genomic_DNA"/>
</dbReference>
<accession>A0A6N2TDE8</accession>
<gene>
    <name evidence="1" type="ORF">AMLFYP55_02571</name>
</gene>
<sequence length="460" mass="47756">MGLYGCRYLVERSVFGSGFIGVDRLDTVDALAHLLAPPGVGILRCLSISLFYTGMDLVGTQGGFRHGRAAGLRAVFIGVGAFEKRRFFSILGNNYFGFRSGPEVVEAQVGVSRACPLFTASGPGSSGKHGSALVIVLVARVPAVGLDLQGHPELVVVGVKRSLGQRGLVPLRPADSQPAPVGVLLHRAGTGRRRFIVDAAQALNHFPFASGEGIFLHRSHGALIPLSLNGRHLVALRPSLRPEDRHPFPLFGDIHHLHALVVTQFIADRLVGSSSAGKAARILAHLAGSVPFQGEPVAFPNRLEQSLGLGPDALNGSRGRMAVYLHLPGIIFRRGFHAGGGNHGDDLSGGCREAQGAPIALDHVQIGGRAAGAGRLVGIQLLNLVVQLARTSGDGGFGMAVRTLEGDGTARGSFDGDLPCFGIAGGGPFEGMLVAQGDGTWGGRFGKSAGNGGIIPPSPS</sequence>